<evidence type="ECO:0000313" key="1">
    <source>
        <dbReference type="EMBL" id="CAK9118573.1"/>
    </source>
</evidence>
<comment type="caution">
    <text evidence="1">The sequence shown here is derived from an EMBL/GenBank/DDBJ whole genome shotgun (WGS) entry which is preliminary data.</text>
</comment>
<organism evidence="1 2">
    <name type="scientific">Durusdinium trenchii</name>
    <dbReference type="NCBI Taxonomy" id="1381693"/>
    <lineage>
        <taxon>Eukaryota</taxon>
        <taxon>Sar</taxon>
        <taxon>Alveolata</taxon>
        <taxon>Dinophyceae</taxon>
        <taxon>Suessiales</taxon>
        <taxon>Symbiodiniaceae</taxon>
        <taxon>Durusdinium</taxon>
    </lineage>
</organism>
<dbReference type="EMBL" id="CAXAMN010029039">
    <property type="protein sequence ID" value="CAK9118573.1"/>
    <property type="molecule type" value="Genomic_DNA"/>
</dbReference>
<keyword evidence="2" id="KW-1185">Reference proteome</keyword>
<dbReference type="Proteomes" id="UP001642484">
    <property type="component" value="Unassembled WGS sequence"/>
</dbReference>
<accession>A0ABP0T1H8</accession>
<proteinExistence type="predicted"/>
<gene>
    <name evidence="1" type="ORF">CCMP2556_LOCUS55633</name>
</gene>
<evidence type="ECO:0000313" key="2">
    <source>
        <dbReference type="Proteomes" id="UP001642484"/>
    </source>
</evidence>
<protein>
    <submittedName>
        <fullName evidence="1">Uncharacterized protein</fullName>
    </submittedName>
</protein>
<name>A0ABP0T1H8_9DINO</name>
<reference evidence="1 2" key="1">
    <citation type="submission" date="2024-02" db="EMBL/GenBank/DDBJ databases">
        <authorList>
            <person name="Chen Y."/>
            <person name="Shah S."/>
            <person name="Dougan E. K."/>
            <person name="Thang M."/>
            <person name="Chan C."/>
        </authorList>
    </citation>
    <scope>NUCLEOTIDE SEQUENCE [LARGE SCALE GENOMIC DNA]</scope>
</reference>
<sequence>MDIVEEFLELTRDVATNTLVSLCKVLRKRIPGKHLPSNLKQLCDLKSDPDHAATRFWRWLRKQSWRKMLPLAKEIDVVLLDRSRVEPHYIETWHVFLPSDMLLVKHLEN</sequence>